<organism evidence="8 9">
    <name type="scientific">OM182 bacterium BACL3 MAG-120619-bin3</name>
    <dbReference type="NCBI Taxonomy" id="1655593"/>
    <lineage>
        <taxon>Bacteria</taxon>
        <taxon>Pseudomonadati</taxon>
        <taxon>Pseudomonadota</taxon>
        <taxon>Gammaproteobacteria</taxon>
        <taxon>OMG group</taxon>
        <taxon>OM182 clade</taxon>
    </lineage>
</organism>
<evidence type="ECO:0000313" key="9">
    <source>
        <dbReference type="Proteomes" id="UP000051242"/>
    </source>
</evidence>
<feature type="domain" description="TonB-dependent receptor-like beta-barrel" evidence="6">
    <location>
        <begin position="349"/>
        <end position="760"/>
    </location>
</feature>
<dbReference type="EMBL" id="LICD01000136">
    <property type="protein sequence ID" value="KRO79853.1"/>
    <property type="molecule type" value="Genomic_DNA"/>
</dbReference>
<dbReference type="Pfam" id="PF00593">
    <property type="entry name" value="TonB_dep_Rec_b-barrel"/>
    <property type="match status" value="1"/>
</dbReference>
<sequence>MVSRKLLALTVAASISPFATAQQQAPLIEEISVIGQFVPDEKRGTDQIANVVGTEQFTRSGDSNIAESLKRVSGLSTVSGKYVYVRGLGERYATTLLNGAILPSPEPINRVVPMDLFPTAILESVLVQKTYSAAYPSEFGGGVLQLRTKKSTDEFFWTFASTVGAIDNATFKDSYTLPGGGTDWMGKDDGYRAQSSALLNATANDNQLRVMSRFTGIGVSQEELEAVGQSFNNQYTPNVEDAPPNVNISTSLGNYHELGNSGMKFNYLASLDYSNGWDTNQIERNTYVPGSEGLTKQEDLDFRGTENSIDVSGIFSAGLDINDNNNVRFTSVILRKTDDRIFKTEGNTEAESELEITEIEWVERELASNQIQGDHYFPGFNELVFNWRYSEITATRDAPDNRIYRYDTGEFSSRVDGNLRNFSQLEDQANELGLDFTMVFYGPKNSIITPKIGYVSAEKQRDSEIRRYGFAFNGPIANDPALLVKPLEQILIPENIVRAGFQIREITRPTDNYYADNNLEAFYGQVEVNFDDRLRLTLGGRQEDFNQVSTTFDLFRPETAAVAELSRKEFLPAFSATYIHNDQQFRFAYSETVSRPDFRELSTSPFIDPETGREIFGNPNLDITSITNIDFRWEWYFAFSDYVSIGYFYKEFVDPIEATIFSPVDRKVTYINAASAENQGIEIEAYKRLDFLGQLGEDFYVQGNVSFIDSSVEIRDEDRGSLTSTSRALQGQSDVLFNAQIGYEPYSGTTATLLYHYFGDRIAEV</sequence>
<keyword evidence="5" id="KW-0732">Signal</keyword>
<feature type="domain" description="TonB-dependent receptor plug" evidence="7">
    <location>
        <begin position="42"/>
        <end position="143"/>
    </location>
</feature>
<dbReference type="Proteomes" id="UP000051242">
    <property type="component" value="Unassembled WGS sequence"/>
</dbReference>
<gene>
    <name evidence="8" type="ORF">ABR85_07355</name>
</gene>
<dbReference type="Gene3D" id="2.170.130.10">
    <property type="entry name" value="TonB-dependent receptor, plug domain"/>
    <property type="match status" value="1"/>
</dbReference>
<keyword evidence="4" id="KW-0798">TonB box</keyword>
<accession>A0A0R2T4Q3</accession>
<keyword evidence="3" id="KW-0998">Cell outer membrane</keyword>
<dbReference type="PANTHER" id="PTHR40980">
    <property type="entry name" value="PLUG DOMAIN-CONTAINING PROTEIN"/>
    <property type="match status" value="1"/>
</dbReference>
<evidence type="ECO:0000256" key="4">
    <source>
        <dbReference type="RuleBase" id="RU003357"/>
    </source>
</evidence>
<feature type="non-terminal residue" evidence="8">
    <location>
        <position position="765"/>
    </location>
</feature>
<protein>
    <recommendedName>
        <fullName evidence="10">TonB-dependent receptor plug domain-containing protein</fullName>
    </recommendedName>
</protein>
<comment type="subcellular location">
    <subcellularLocation>
        <location evidence="1 4">Cell outer membrane</location>
    </subcellularLocation>
</comment>
<dbReference type="AlphaFoldDB" id="A0A0R2T4Q3"/>
<dbReference type="PANTHER" id="PTHR40980:SF5">
    <property type="entry name" value="TONB-DEPENDENT RECEPTOR"/>
    <property type="match status" value="1"/>
</dbReference>
<feature type="chain" id="PRO_5006424396" description="TonB-dependent receptor plug domain-containing protein" evidence="5">
    <location>
        <begin position="22"/>
        <end position="765"/>
    </location>
</feature>
<evidence type="ECO:0000259" key="6">
    <source>
        <dbReference type="Pfam" id="PF00593"/>
    </source>
</evidence>
<reference evidence="8 9" key="1">
    <citation type="submission" date="2015-10" db="EMBL/GenBank/DDBJ databases">
        <title>Metagenome-Assembled Genomes uncover a global brackish microbiome.</title>
        <authorList>
            <person name="Hugerth L.W."/>
            <person name="Larsson J."/>
            <person name="Alneberg J."/>
            <person name="Lindh M.V."/>
            <person name="Legrand C."/>
            <person name="Pinhassi J."/>
            <person name="Andersson A.F."/>
        </authorList>
    </citation>
    <scope>NUCLEOTIDE SEQUENCE [LARGE SCALE GENOMIC DNA]</scope>
    <source>
        <strain evidence="8">BACL22 MAG-120619-bin3</strain>
    </source>
</reference>
<feature type="signal peptide" evidence="5">
    <location>
        <begin position="1"/>
        <end position="21"/>
    </location>
</feature>
<evidence type="ECO:0000256" key="5">
    <source>
        <dbReference type="SAM" id="SignalP"/>
    </source>
</evidence>
<keyword evidence="2 4" id="KW-0472">Membrane</keyword>
<dbReference type="Pfam" id="PF07715">
    <property type="entry name" value="Plug"/>
    <property type="match status" value="1"/>
</dbReference>
<evidence type="ECO:0000313" key="8">
    <source>
        <dbReference type="EMBL" id="KRO79853.1"/>
    </source>
</evidence>
<evidence type="ECO:0000256" key="3">
    <source>
        <dbReference type="ARBA" id="ARBA00023237"/>
    </source>
</evidence>
<dbReference type="InterPro" id="IPR036942">
    <property type="entry name" value="Beta-barrel_TonB_sf"/>
</dbReference>
<dbReference type="InterPro" id="IPR000531">
    <property type="entry name" value="Beta-barrel_TonB"/>
</dbReference>
<dbReference type="InterPro" id="IPR037066">
    <property type="entry name" value="Plug_dom_sf"/>
</dbReference>
<evidence type="ECO:0008006" key="10">
    <source>
        <dbReference type="Google" id="ProtNLM"/>
    </source>
</evidence>
<proteinExistence type="inferred from homology"/>
<dbReference type="Gene3D" id="2.40.170.20">
    <property type="entry name" value="TonB-dependent receptor, beta-barrel domain"/>
    <property type="match status" value="1"/>
</dbReference>
<comment type="caution">
    <text evidence="8">The sequence shown here is derived from an EMBL/GenBank/DDBJ whole genome shotgun (WGS) entry which is preliminary data.</text>
</comment>
<comment type="similarity">
    <text evidence="4">Belongs to the TonB-dependent receptor family.</text>
</comment>
<evidence type="ECO:0000259" key="7">
    <source>
        <dbReference type="Pfam" id="PF07715"/>
    </source>
</evidence>
<evidence type="ECO:0000256" key="1">
    <source>
        <dbReference type="ARBA" id="ARBA00004442"/>
    </source>
</evidence>
<name>A0A0R2T4Q3_9GAMM</name>
<dbReference type="SUPFAM" id="SSF56935">
    <property type="entry name" value="Porins"/>
    <property type="match status" value="1"/>
</dbReference>
<dbReference type="InterPro" id="IPR012910">
    <property type="entry name" value="Plug_dom"/>
</dbReference>
<dbReference type="GO" id="GO:0009279">
    <property type="term" value="C:cell outer membrane"/>
    <property type="evidence" value="ECO:0007669"/>
    <property type="project" value="UniProtKB-SubCell"/>
</dbReference>
<evidence type="ECO:0000256" key="2">
    <source>
        <dbReference type="ARBA" id="ARBA00023136"/>
    </source>
</evidence>